<feature type="transmembrane region" description="Helical" evidence="1">
    <location>
        <begin position="30"/>
        <end position="47"/>
    </location>
</feature>
<evidence type="ECO:0000313" key="3">
    <source>
        <dbReference type="Proteomes" id="UP000265715"/>
    </source>
</evidence>
<protein>
    <submittedName>
        <fullName evidence="2">Uncharacterized protein</fullName>
    </submittedName>
</protein>
<organism evidence="2 3">
    <name type="scientific">Calidithermus terrae</name>
    <dbReference type="NCBI Taxonomy" id="1408545"/>
    <lineage>
        <taxon>Bacteria</taxon>
        <taxon>Thermotogati</taxon>
        <taxon>Deinococcota</taxon>
        <taxon>Deinococci</taxon>
        <taxon>Thermales</taxon>
        <taxon>Thermaceae</taxon>
        <taxon>Calidithermus</taxon>
    </lineage>
</organism>
<dbReference type="Proteomes" id="UP000265715">
    <property type="component" value="Unassembled WGS sequence"/>
</dbReference>
<evidence type="ECO:0000313" key="2">
    <source>
        <dbReference type="EMBL" id="RIH78083.1"/>
    </source>
</evidence>
<keyword evidence="1" id="KW-0812">Transmembrane</keyword>
<evidence type="ECO:0000256" key="1">
    <source>
        <dbReference type="SAM" id="Phobius"/>
    </source>
</evidence>
<keyword evidence="1" id="KW-1133">Transmembrane helix</keyword>
<keyword evidence="3" id="KW-1185">Reference proteome</keyword>
<sequence length="56" mass="6492">MNLNRFPTPVLWFALGLLVGAYLGQIIRGFITIAFFVGLIVLAYYIWRFFEGHKRA</sequence>
<comment type="caution">
    <text evidence="2">The sequence shown here is derived from an EMBL/GenBank/DDBJ whole genome shotgun (WGS) entry which is preliminary data.</text>
</comment>
<keyword evidence="1" id="KW-0472">Membrane</keyword>
<dbReference type="AlphaFoldDB" id="A0A399E3F8"/>
<gene>
    <name evidence="2" type="ORF">Mterra_03701</name>
</gene>
<accession>A0A399E3F8</accession>
<dbReference type="EMBL" id="QXDL01000272">
    <property type="protein sequence ID" value="RIH78083.1"/>
    <property type="molecule type" value="Genomic_DNA"/>
</dbReference>
<reference evidence="2 3" key="1">
    <citation type="submission" date="2018-08" db="EMBL/GenBank/DDBJ databases">
        <title>Meiothermus terrae DSM 26712 genome sequencing project.</title>
        <authorList>
            <person name="Da Costa M.S."/>
            <person name="Albuquerque L."/>
            <person name="Raposo P."/>
            <person name="Froufe H.J.C."/>
            <person name="Barroso C.S."/>
            <person name="Egas C."/>
        </authorList>
    </citation>
    <scope>NUCLEOTIDE SEQUENCE [LARGE SCALE GENOMIC DNA]</scope>
    <source>
        <strain evidence="2 3">DSM 26712</strain>
    </source>
</reference>
<dbReference type="RefSeq" id="WP_170159746.1">
    <property type="nucleotide sequence ID" value="NZ_QXDL01000272.1"/>
</dbReference>
<proteinExistence type="predicted"/>
<name>A0A399E3F8_9DEIN</name>